<proteinExistence type="predicted"/>
<feature type="transmembrane region" description="Helical" evidence="5">
    <location>
        <begin position="24"/>
        <end position="44"/>
    </location>
</feature>
<dbReference type="OrthoDB" id="422206at2759"/>
<evidence type="ECO:0000256" key="2">
    <source>
        <dbReference type="ARBA" id="ARBA00022692"/>
    </source>
</evidence>
<name>A0A1S3ILM9_LINAN</name>
<dbReference type="RefSeq" id="XP_013399122.1">
    <property type="nucleotide sequence ID" value="XM_013543668.2"/>
</dbReference>
<feature type="transmembrane region" description="Helical" evidence="5">
    <location>
        <begin position="56"/>
        <end position="81"/>
    </location>
</feature>
<dbReference type="InterPro" id="IPR036259">
    <property type="entry name" value="MFS_trans_sf"/>
</dbReference>
<dbReference type="Proteomes" id="UP000085678">
    <property type="component" value="Unplaced"/>
</dbReference>
<dbReference type="GO" id="GO:0016020">
    <property type="term" value="C:membrane"/>
    <property type="evidence" value="ECO:0007669"/>
    <property type="project" value="UniProtKB-SubCell"/>
</dbReference>
<evidence type="ECO:0000256" key="5">
    <source>
        <dbReference type="SAM" id="Phobius"/>
    </source>
</evidence>
<dbReference type="GeneID" id="106165460"/>
<dbReference type="AlphaFoldDB" id="A0A1S3ILM9"/>
<dbReference type="InterPro" id="IPR049680">
    <property type="entry name" value="FLVCR1-2_SLC49-like"/>
</dbReference>
<evidence type="ECO:0000256" key="3">
    <source>
        <dbReference type="ARBA" id="ARBA00022989"/>
    </source>
</evidence>
<protein>
    <submittedName>
        <fullName evidence="7">Disrupted in renal carcinoma protein 2-like</fullName>
    </submittedName>
</protein>
<dbReference type="InParanoid" id="A0A1S3ILM9"/>
<sequence>MIAGVVFAVILARFADVFVGHLKVLVLALLVLATAAFAWFAVLLKFVDFHTPGWKVMIYAAIILGGMFQLGFPCLCFELACEASYPVAEGITTTFLGIINNIFAGAFLLIFMFIPDDKEYMNWAMVAAVALGVPATCLYKERYSRLLLDTQRSVDSGQRSDHDNES</sequence>
<accession>A0A1S3ILM9</accession>
<dbReference type="PANTHER" id="PTHR10924:SF27">
    <property type="entry name" value="SOLUTE CARRIER FAMILY 49 MEMBER 4"/>
    <property type="match status" value="1"/>
</dbReference>
<keyword evidence="6" id="KW-1185">Reference proteome</keyword>
<feature type="transmembrane region" description="Helical" evidence="5">
    <location>
        <begin position="120"/>
        <end position="139"/>
    </location>
</feature>
<keyword evidence="4 5" id="KW-0472">Membrane</keyword>
<evidence type="ECO:0000313" key="6">
    <source>
        <dbReference type="Proteomes" id="UP000085678"/>
    </source>
</evidence>
<dbReference type="PANTHER" id="PTHR10924">
    <property type="entry name" value="MAJOR FACILITATOR SUPERFAMILY PROTEIN-RELATED"/>
    <property type="match status" value="1"/>
</dbReference>
<evidence type="ECO:0000256" key="1">
    <source>
        <dbReference type="ARBA" id="ARBA00004141"/>
    </source>
</evidence>
<keyword evidence="3 5" id="KW-1133">Transmembrane helix</keyword>
<evidence type="ECO:0000313" key="7">
    <source>
        <dbReference type="RefSeq" id="XP_013399122.1"/>
    </source>
</evidence>
<gene>
    <name evidence="7" type="primary">LOC106165460</name>
</gene>
<dbReference type="KEGG" id="lak:106165460"/>
<reference evidence="7" key="1">
    <citation type="submission" date="2025-08" db="UniProtKB">
        <authorList>
            <consortium name="RefSeq"/>
        </authorList>
    </citation>
    <scope>IDENTIFICATION</scope>
    <source>
        <tissue evidence="7">Gonads</tissue>
    </source>
</reference>
<organism evidence="6 7">
    <name type="scientific">Lingula anatina</name>
    <name type="common">Brachiopod</name>
    <name type="synonym">Lingula unguis</name>
    <dbReference type="NCBI Taxonomy" id="7574"/>
    <lineage>
        <taxon>Eukaryota</taxon>
        <taxon>Metazoa</taxon>
        <taxon>Spiralia</taxon>
        <taxon>Lophotrochozoa</taxon>
        <taxon>Brachiopoda</taxon>
        <taxon>Linguliformea</taxon>
        <taxon>Lingulata</taxon>
        <taxon>Lingulida</taxon>
        <taxon>Linguloidea</taxon>
        <taxon>Lingulidae</taxon>
        <taxon>Lingula</taxon>
    </lineage>
</organism>
<evidence type="ECO:0000256" key="4">
    <source>
        <dbReference type="ARBA" id="ARBA00023136"/>
    </source>
</evidence>
<feature type="transmembrane region" description="Helical" evidence="5">
    <location>
        <begin position="93"/>
        <end position="114"/>
    </location>
</feature>
<keyword evidence="2 5" id="KW-0812">Transmembrane</keyword>
<dbReference type="SUPFAM" id="SSF103473">
    <property type="entry name" value="MFS general substrate transporter"/>
    <property type="match status" value="1"/>
</dbReference>
<comment type="subcellular location">
    <subcellularLocation>
        <location evidence="1">Membrane</location>
        <topology evidence="1">Multi-pass membrane protein</topology>
    </subcellularLocation>
</comment>